<accession>A0A6A1W5R8</accession>
<dbReference type="EMBL" id="RXIC02000021">
    <property type="protein sequence ID" value="KAB1220475.1"/>
    <property type="molecule type" value="Genomic_DNA"/>
</dbReference>
<dbReference type="InterPro" id="IPR025322">
    <property type="entry name" value="PADRE_dom"/>
</dbReference>
<dbReference type="OrthoDB" id="1908589at2759"/>
<reference evidence="1 2" key="1">
    <citation type="journal article" date="2019" name="Plant Biotechnol. J.">
        <title>The red bayberry genome and genetic basis of sex determination.</title>
        <authorList>
            <person name="Jia H.M."/>
            <person name="Jia H.J."/>
            <person name="Cai Q.L."/>
            <person name="Wang Y."/>
            <person name="Zhao H.B."/>
            <person name="Yang W.F."/>
            <person name="Wang G.Y."/>
            <person name="Li Y.H."/>
            <person name="Zhan D.L."/>
            <person name="Shen Y.T."/>
            <person name="Niu Q.F."/>
            <person name="Chang L."/>
            <person name="Qiu J."/>
            <person name="Zhao L."/>
            <person name="Xie H.B."/>
            <person name="Fu W.Y."/>
            <person name="Jin J."/>
            <person name="Li X.W."/>
            <person name="Jiao Y."/>
            <person name="Zhou C.C."/>
            <person name="Tu T."/>
            <person name="Chai C.Y."/>
            <person name="Gao J.L."/>
            <person name="Fan L.J."/>
            <person name="van de Weg E."/>
            <person name="Wang J.Y."/>
            <person name="Gao Z.S."/>
        </authorList>
    </citation>
    <scope>NUCLEOTIDE SEQUENCE [LARGE SCALE GENOMIC DNA]</scope>
    <source>
        <tissue evidence="1">Leaves</tissue>
    </source>
</reference>
<proteinExistence type="predicted"/>
<dbReference type="PANTHER" id="PTHR33148">
    <property type="entry name" value="PLASTID MOVEMENT IMPAIRED PROTEIN-RELATED"/>
    <property type="match status" value="1"/>
</dbReference>
<comment type="caution">
    <text evidence="1">The sequence shown here is derived from an EMBL/GenBank/DDBJ whole genome shotgun (WGS) entry which is preliminary data.</text>
</comment>
<protein>
    <submittedName>
        <fullName evidence="1">Uncharacterized protein</fullName>
    </submittedName>
</protein>
<evidence type="ECO:0000313" key="2">
    <source>
        <dbReference type="Proteomes" id="UP000516437"/>
    </source>
</evidence>
<organism evidence="1 2">
    <name type="scientific">Morella rubra</name>
    <name type="common">Chinese bayberry</name>
    <dbReference type="NCBI Taxonomy" id="262757"/>
    <lineage>
        <taxon>Eukaryota</taxon>
        <taxon>Viridiplantae</taxon>
        <taxon>Streptophyta</taxon>
        <taxon>Embryophyta</taxon>
        <taxon>Tracheophyta</taxon>
        <taxon>Spermatophyta</taxon>
        <taxon>Magnoliopsida</taxon>
        <taxon>eudicotyledons</taxon>
        <taxon>Gunneridae</taxon>
        <taxon>Pentapetalae</taxon>
        <taxon>rosids</taxon>
        <taxon>fabids</taxon>
        <taxon>Fagales</taxon>
        <taxon>Myricaceae</taxon>
        <taxon>Morella</taxon>
    </lineage>
</organism>
<sequence>MGSCLAIGREPKSKSFAEAAAMCNHLEVLRVVKTDGKILEYTRPMLVKDILMGCSGYGIGLSERPLRHLPLNYELKLGHVYYLLPVLPSPPAYSSCSVEMDGSTGRTKRVKLVVTKQQLQEFLSEKISVEKILLLGNQNMESYCGVGCVSSSRPLLETIPEGSHE</sequence>
<evidence type="ECO:0000313" key="1">
    <source>
        <dbReference type="EMBL" id="KAB1220475.1"/>
    </source>
</evidence>
<name>A0A6A1W5R8_9ROSI</name>
<keyword evidence="2" id="KW-1185">Reference proteome</keyword>
<gene>
    <name evidence="1" type="ORF">CJ030_MR3G009935</name>
</gene>
<dbReference type="Pfam" id="PF14009">
    <property type="entry name" value="PADRE"/>
    <property type="match status" value="1"/>
</dbReference>
<dbReference type="PANTHER" id="PTHR33148:SF62">
    <property type="match status" value="1"/>
</dbReference>
<dbReference type="AlphaFoldDB" id="A0A6A1W5R8"/>
<dbReference type="Proteomes" id="UP000516437">
    <property type="component" value="Chromosome 3"/>
</dbReference>